<dbReference type="InterPro" id="IPR009057">
    <property type="entry name" value="Homeodomain-like_sf"/>
</dbReference>
<dbReference type="EMBL" id="SNYC01000004">
    <property type="protein sequence ID" value="TDQ09775.1"/>
    <property type="molecule type" value="Genomic_DNA"/>
</dbReference>
<reference evidence="5 6" key="1">
    <citation type="submission" date="2019-03" db="EMBL/GenBank/DDBJ databases">
        <title>Genomic Encyclopedia of Archaeal and Bacterial Type Strains, Phase II (KMG-II): from individual species to whole genera.</title>
        <authorList>
            <person name="Goeker M."/>
        </authorList>
    </citation>
    <scope>NUCLEOTIDE SEQUENCE [LARGE SCALE GENOMIC DNA]</scope>
    <source>
        <strain evidence="5 6">DSM 19035</strain>
    </source>
</reference>
<dbReference type="RefSeq" id="WP_133575831.1">
    <property type="nucleotide sequence ID" value="NZ_SNYC01000004.1"/>
</dbReference>
<evidence type="ECO:0000256" key="1">
    <source>
        <dbReference type="ARBA" id="ARBA00023015"/>
    </source>
</evidence>
<dbReference type="InterPro" id="IPR018060">
    <property type="entry name" value="HTH_AraC"/>
</dbReference>
<protein>
    <submittedName>
        <fullName evidence="5">AraC family transcriptional regulator</fullName>
    </submittedName>
</protein>
<keyword evidence="1" id="KW-0805">Transcription regulation</keyword>
<dbReference type="GO" id="GO:0003700">
    <property type="term" value="F:DNA-binding transcription factor activity"/>
    <property type="evidence" value="ECO:0007669"/>
    <property type="project" value="InterPro"/>
</dbReference>
<dbReference type="InterPro" id="IPR018062">
    <property type="entry name" value="HTH_AraC-typ_CS"/>
</dbReference>
<dbReference type="Gene3D" id="1.10.10.60">
    <property type="entry name" value="Homeodomain-like"/>
    <property type="match status" value="2"/>
</dbReference>
<dbReference type="AlphaFoldDB" id="A0A4R6SZ21"/>
<evidence type="ECO:0000256" key="3">
    <source>
        <dbReference type="ARBA" id="ARBA00023163"/>
    </source>
</evidence>
<evidence type="ECO:0000313" key="6">
    <source>
        <dbReference type="Proteomes" id="UP000295620"/>
    </source>
</evidence>
<dbReference type="SMART" id="SM00342">
    <property type="entry name" value="HTH_ARAC"/>
    <property type="match status" value="1"/>
</dbReference>
<dbReference type="PANTHER" id="PTHR47893:SF1">
    <property type="entry name" value="REGULATORY PROTEIN PCHR"/>
    <property type="match status" value="1"/>
</dbReference>
<gene>
    <name evidence="5" type="ORF">ATK78_1934</name>
</gene>
<keyword evidence="3" id="KW-0804">Transcription</keyword>
<evidence type="ECO:0000256" key="2">
    <source>
        <dbReference type="ARBA" id="ARBA00023125"/>
    </source>
</evidence>
<proteinExistence type="predicted"/>
<sequence length="321" mass="37262">MIVKSKIEGLNEWLFIEDIPDAFAPGNTISEKKVTIERAPIKMVNYQLSSGGLFLMYSEMKFTEPIRIYTAVEGETITSQFIFYYPASARKMNPHGGSRHNIRFIPSSSATYELKAGVDYTYFMMVISKEYYYKLIDRHSSLHEEFVQEIEKGLSASYAAQDMLVTAEMQRIIFELREDKKTGELKRLHTEAKVLELLIYQIEQLNNEQPEGGKLLREADIEKLEHARAILEMRFADPPTQRELAMEVMLNESKLRRGFKEYFATTIYDYITRLRMELAKTLLLEERKTIYEVALITGFRHQANFSIAFKKYFGISPSDVG</sequence>
<dbReference type="PROSITE" id="PS00041">
    <property type="entry name" value="HTH_ARAC_FAMILY_1"/>
    <property type="match status" value="1"/>
</dbReference>
<dbReference type="Proteomes" id="UP000295620">
    <property type="component" value="Unassembled WGS sequence"/>
</dbReference>
<dbReference type="PANTHER" id="PTHR47893">
    <property type="entry name" value="REGULATORY PROTEIN PCHR"/>
    <property type="match status" value="1"/>
</dbReference>
<evidence type="ECO:0000259" key="4">
    <source>
        <dbReference type="PROSITE" id="PS01124"/>
    </source>
</evidence>
<dbReference type="SUPFAM" id="SSF46689">
    <property type="entry name" value="Homeodomain-like"/>
    <property type="match status" value="2"/>
</dbReference>
<dbReference type="PROSITE" id="PS01124">
    <property type="entry name" value="HTH_ARAC_FAMILY_2"/>
    <property type="match status" value="1"/>
</dbReference>
<keyword evidence="2" id="KW-0238">DNA-binding</keyword>
<dbReference type="GO" id="GO:0043565">
    <property type="term" value="F:sequence-specific DNA binding"/>
    <property type="evidence" value="ECO:0007669"/>
    <property type="project" value="InterPro"/>
</dbReference>
<dbReference type="OrthoDB" id="799767at2"/>
<keyword evidence="6" id="KW-1185">Reference proteome</keyword>
<dbReference type="Pfam" id="PF12833">
    <property type="entry name" value="HTH_18"/>
    <property type="match status" value="1"/>
</dbReference>
<feature type="domain" description="HTH araC/xylS-type" evidence="4">
    <location>
        <begin position="225"/>
        <end position="321"/>
    </location>
</feature>
<accession>A0A4R6SZ21</accession>
<name>A0A4R6SZ21_9SPHI</name>
<evidence type="ECO:0000313" key="5">
    <source>
        <dbReference type="EMBL" id="TDQ09775.1"/>
    </source>
</evidence>
<comment type="caution">
    <text evidence="5">The sequence shown here is derived from an EMBL/GenBank/DDBJ whole genome shotgun (WGS) entry which is preliminary data.</text>
</comment>
<dbReference type="InterPro" id="IPR053142">
    <property type="entry name" value="PchR_regulatory_protein"/>
</dbReference>
<organism evidence="5 6">
    <name type="scientific">Pedobacter metabolipauper</name>
    <dbReference type="NCBI Taxonomy" id="425513"/>
    <lineage>
        <taxon>Bacteria</taxon>
        <taxon>Pseudomonadati</taxon>
        <taxon>Bacteroidota</taxon>
        <taxon>Sphingobacteriia</taxon>
        <taxon>Sphingobacteriales</taxon>
        <taxon>Sphingobacteriaceae</taxon>
        <taxon>Pedobacter</taxon>
    </lineage>
</organism>